<dbReference type="EMBL" id="LAVV01010482">
    <property type="protein sequence ID" value="KNZ48974.1"/>
    <property type="molecule type" value="Genomic_DNA"/>
</dbReference>
<keyword evidence="2" id="KW-1185">Reference proteome</keyword>
<organism evidence="1 2">
    <name type="scientific">Puccinia sorghi</name>
    <dbReference type="NCBI Taxonomy" id="27349"/>
    <lineage>
        <taxon>Eukaryota</taxon>
        <taxon>Fungi</taxon>
        <taxon>Dikarya</taxon>
        <taxon>Basidiomycota</taxon>
        <taxon>Pucciniomycotina</taxon>
        <taxon>Pucciniomycetes</taxon>
        <taxon>Pucciniales</taxon>
        <taxon>Pucciniaceae</taxon>
        <taxon>Puccinia</taxon>
    </lineage>
</organism>
<dbReference type="Proteomes" id="UP000037035">
    <property type="component" value="Unassembled WGS sequence"/>
</dbReference>
<gene>
    <name evidence="1" type="ORF">VP01_5286g1</name>
</gene>
<accession>A0A0L6UKC2</accession>
<reference evidence="1 2" key="1">
    <citation type="submission" date="2015-08" db="EMBL/GenBank/DDBJ databases">
        <title>Next Generation Sequencing and Analysis of the Genome of Puccinia sorghi L Schw, the Causal Agent of Maize Common Rust.</title>
        <authorList>
            <person name="Rochi L."/>
            <person name="Burguener G."/>
            <person name="Darino M."/>
            <person name="Turjanski A."/>
            <person name="Kreff E."/>
            <person name="Dieguez M.J."/>
            <person name="Sacco F."/>
        </authorList>
    </citation>
    <scope>NUCLEOTIDE SEQUENCE [LARGE SCALE GENOMIC DNA]</scope>
    <source>
        <strain evidence="1 2">RO10H11247</strain>
    </source>
</reference>
<name>A0A0L6UKC2_9BASI</name>
<protein>
    <submittedName>
        <fullName evidence="1">Uncharacterized protein</fullName>
    </submittedName>
</protein>
<comment type="caution">
    <text evidence="1">The sequence shown here is derived from an EMBL/GenBank/DDBJ whole genome shotgun (WGS) entry which is preliminary data.</text>
</comment>
<evidence type="ECO:0000313" key="2">
    <source>
        <dbReference type="Proteomes" id="UP000037035"/>
    </source>
</evidence>
<dbReference type="AlphaFoldDB" id="A0A0L6UKC2"/>
<proteinExistence type="predicted"/>
<evidence type="ECO:0000313" key="1">
    <source>
        <dbReference type="EMBL" id="KNZ48974.1"/>
    </source>
</evidence>
<sequence>MSIGDRHAIRTLNNLMDQKVSLRRMKEVLLNLPKKVEKAVLVKMEKEKQESTYGYISVQKRKAHPESNIARLLYRLNTPSLSSIKIIKGADPKIQGTVGDSTNNTDPNSNNQVVERSHYVDILHEFSNVIVDVIMGYVILKTHALSAPPMTTTDRKKNYRRNTRSSARYAETTGAVFYQQTSTAINQVKNMVCLSYEGTIKMPLSPIACLFLKPWVSSLSTPKPPKAIKSQSGRTCYHIWQLLQPSLLSSNQVVPLLTPPTRSKLAEVITTDFLNHWRQMQPSSPFLIPNSSQRQIIKK</sequence>
<dbReference type="OrthoDB" id="10623982at2759"/>
<dbReference type="VEuPathDB" id="FungiDB:VP01_5286g1"/>